<dbReference type="InterPro" id="IPR029063">
    <property type="entry name" value="SAM-dependent_MTases_sf"/>
</dbReference>
<evidence type="ECO:0000313" key="2">
    <source>
        <dbReference type="EMBL" id="GAI93773.1"/>
    </source>
</evidence>
<comment type="caution">
    <text evidence="2">The sequence shown here is derived from an EMBL/GenBank/DDBJ whole genome shotgun (WGS) entry which is preliminary data.</text>
</comment>
<protein>
    <recommendedName>
        <fullName evidence="3">Protein-L-isoaspartate O-methyltransferase</fullName>
    </recommendedName>
</protein>
<organism evidence="2">
    <name type="scientific">marine sediment metagenome</name>
    <dbReference type="NCBI Taxonomy" id="412755"/>
    <lineage>
        <taxon>unclassified sequences</taxon>
        <taxon>metagenomes</taxon>
        <taxon>ecological metagenomes</taxon>
    </lineage>
</organism>
<dbReference type="AlphaFoldDB" id="X1SLD8"/>
<feature type="compositionally biased region" description="Polar residues" evidence="1">
    <location>
        <begin position="1"/>
        <end position="12"/>
    </location>
</feature>
<dbReference type="EMBL" id="BARW01015353">
    <property type="protein sequence ID" value="GAI93773.1"/>
    <property type="molecule type" value="Genomic_DNA"/>
</dbReference>
<reference evidence="2" key="1">
    <citation type="journal article" date="2014" name="Front. Microbiol.">
        <title>High frequency of phylogenetically diverse reductive dehalogenase-homologous genes in deep subseafloor sedimentary metagenomes.</title>
        <authorList>
            <person name="Kawai M."/>
            <person name="Futagami T."/>
            <person name="Toyoda A."/>
            <person name="Takaki Y."/>
            <person name="Nishi S."/>
            <person name="Hori S."/>
            <person name="Arai W."/>
            <person name="Tsubouchi T."/>
            <person name="Morono Y."/>
            <person name="Uchiyama I."/>
            <person name="Ito T."/>
            <person name="Fujiyama A."/>
            <person name="Inagaki F."/>
            <person name="Takami H."/>
        </authorList>
    </citation>
    <scope>NUCLEOTIDE SEQUENCE</scope>
    <source>
        <strain evidence="2">Expedition CK06-06</strain>
    </source>
</reference>
<gene>
    <name evidence="2" type="ORF">S12H4_26971</name>
</gene>
<feature type="compositionally biased region" description="Basic and acidic residues" evidence="1">
    <location>
        <begin position="18"/>
        <end position="33"/>
    </location>
</feature>
<evidence type="ECO:0000256" key="1">
    <source>
        <dbReference type="SAM" id="MobiDB-lite"/>
    </source>
</evidence>
<feature type="region of interest" description="Disordered" evidence="1">
    <location>
        <begin position="1"/>
        <end position="33"/>
    </location>
</feature>
<evidence type="ECO:0008006" key="3">
    <source>
        <dbReference type="Google" id="ProtNLM"/>
    </source>
</evidence>
<dbReference type="Gene3D" id="3.40.50.150">
    <property type="entry name" value="Vaccinia Virus protein VP39"/>
    <property type="match status" value="1"/>
</dbReference>
<proteinExistence type="predicted"/>
<feature type="non-terminal residue" evidence="2">
    <location>
        <position position="56"/>
    </location>
</feature>
<accession>X1SLD8</accession>
<name>X1SLD8_9ZZZZ</name>
<sequence>MQGFDLSSQQFSAKKMKKDYQEKREKMVKDQIENRGVRDSKILEAMRKVPRHLFVP</sequence>